<organism evidence="1 2">
    <name type="scientific">Pelagibacterium flavum</name>
    <dbReference type="NCBI Taxonomy" id="2984530"/>
    <lineage>
        <taxon>Bacteria</taxon>
        <taxon>Pseudomonadati</taxon>
        <taxon>Pseudomonadota</taxon>
        <taxon>Alphaproteobacteria</taxon>
        <taxon>Hyphomicrobiales</taxon>
        <taxon>Devosiaceae</taxon>
        <taxon>Pelagibacterium</taxon>
    </lineage>
</organism>
<accession>A0ABY6IPA9</accession>
<dbReference type="EMBL" id="CP107716">
    <property type="protein sequence ID" value="UYQ72430.1"/>
    <property type="molecule type" value="Genomic_DNA"/>
</dbReference>
<evidence type="ECO:0000313" key="2">
    <source>
        <dbReference type="Proteomes" id="UP001163882"/>
    </source>
</evidence>
<reference evidence="1" key="1">
    <citation type="submission" date="2022-10" db="EMBL/GenBank/DDBJ databases">
        <title>YIM 151497 complete genome.</title>
        <authorList>
            <person name="Chen X."/>
        </authorList>
    </citation>
    <scope>NUCLEOTIDE SEQUENCE</scope>
    <source>
        <strain evidence="1">YIM 151497</strain>
    </source>
</reference>
<protein>
    <submittedName>
        <fullName evidence="1">YdeI/OmpD-associated family protein</fullName>
    </submittedName>
</protein>
<keyword evidence="2" id="KW-1185">Reference proteome</keyword>
<name>A0ABY6IPA9_9HYPH</name>
<proteinExistence type="predicted"/>
<dbReference type="Proteomes" id="UP001163882">
    <property type="component" value="Chromosome"/>
</dbReference>
<evidence type="ECO:0000313" key="1">
    <source>
        <dbReference type="EMBL" id="UYQ72430.1"/>
    </source>
</evidence>
<dbReference type="RefSeq" id="WP_264226063.1">
    <property type="nucleotide sequence ID" value="NZ_CP107716.1"/>
</dbReference>
<gene>
    <name evidence="1" type="ORF">OF122_01165</name>
</gene>
<sequence>MSTGTSRLSRPIQPMPDDIAHRLKEAGLRAAYDERPPYQRNDYLGWIARARRPRTREKRIAQMLDELARGGVYMAMKWGTQT</sequence>
<dbReference type="Pfam" id="PF13376">
    <property type="entry name" value="OmdA"/>
    <property type="match status" value="1"/>
</dbReference>